<evidence type="ECO:0000313" key="9">
    <source>
        <dbReference type="Proteomes" id="UP000189739"/>
    </source>
</evidence>
<dbReference type="Gene3D" id="3.40.50.300">
    <property type="entry name" value="P-loop containing nucleotide triphosphate hydrolases"/>
    <property type="match status" value="1"/>
</dbReference>
<keyword evidence="5 7" id="KW-1133">Transmembrane helix</keyword>
<protein>
    <recommendedName>
        <fullName evidence="10">Conjugal transfer protein TraG</fullName>
    </recommendedName>
</protein>
<evidence type="ECO:0000256" key="5">
    <source>
        <dbReference type="ARBA" id="ARBA00022989"/>
    </source>
</evidence>
<organism evidence="8 9">
    <name type="scientific">Mucilaginibacter pedocola</name>
    <dbReference type="NCBI Taxonomy" id="1792845"/>
    <lineage>
        <taxon>Bacteria</taxon>
        <taxon>Pseudomonadati</taxon>
        <taxon>Bacteroidota</taxon>
        <taxon>Sphingobacteriia</taxon>
        <taxon>Sphingobacteriales</taxon>
        <taxon>Sphingobacteriaceae</taxon>
        <taxon>Mucilaginibacter</taxon>
    </lineage>
</organism>
<dbReference type="InterPro" id="IPR003688">
    <property type="entry name" value="TraG/VirD4"/>
</dbReference>
<dbReference type="Proteomes" id="UP000189739">
    <property type="component" value="Unassembled WGS sequence"/>
</dbReference>
<evidence type="ECO:0000256" key="4">
    <source>
        <dbReference type="ARBA" id="ARBA00022692"/>
    </source>
</evidence>
<keyword evidence="4 7" id="KW-0812">Transmembrane</keyword>
<accession>A0A1S9PN19</accession>
<sequence>MLDRFGVTQDEFDHLVQFYANHETRNQVWLFLSGVILTPITLVGAILGYIRGFNRFLRPANRLPLFHPLSPILRLAMVLGVIAAWGAVILILAIGTPFFSLLKEGSPKFWAYLFVNTTISLIAFASFQIWRWRLFKTQQEAQKYGTARFATSDELMPYHHKQGIFIGGDYNYSKQGHILTVAGSRSGKFTNLIAPNLLGWGNIDGSWVVVDPKGEIAAVTGDYQRKSGQNVVLLNPWDLLHAHVGDAQRFNPMDILDAASQHLVDDCYMLAEMLVPVQNDRNKFFSDSARTIVVGLILFIAVDKEGEERSLKTLWKMLRYPQNEWDRLLAQMENWNGKHSEDASDSEAETNSDYEDPNAENLVYASSEIQKLAKSGENTWGSILSTALQATEFLKSPALQQSLQSGFDPRVLSQKNTTVYVIIPADKLNSHSRWLRLVITSCMRAVIRKPNKRVVFALDEFAALGYLPEIETAIGAYAGFNVTVWPILQSLVQLQNLYNRNWEIFIGSSAVRHFFGIHNNNDAEYVSKAIGKTSHITTVKGRNNEREDFASRRDLMNPDEVRIESGKAIFTFIDDLPPAVLEKKPYYQANELNDRAKNNPYLNI</sequence>
<evidence type="ECO:0008006" key="10">
    <source>
        <dbReference type="Google" id="ProtNLM"/>
    </source>
</evidence>
<keyword evidence="9" id="KW-1185">Reference proteome</keyword>
<evidence type="ECO:0000256" key="1">
    <source>
        <dbReference type="ARBA" id="ARBA00004651"/>
    </source>
</evidence>
<keyword evidence="6 7" id="KW-0472">Membrane</keyword>
<evidence type="ECO:0000313" key="8">
    <source>
        <dbReference type="EMBL" id="OOQ62327.1"/>
    </source>
</evidence>
<dbReference type="SUPFAM" id="SSF52540">
    <property type="entry name" value="P-loop containing nucleoside triphosphate hydrolases"/>
    <property type="match status" value="1"/>
</dbReference>
<dbReference type="STRING" id="1792845.BC343_03885"/>
<comment type="subcellular location">
    <subcellularLocation>
        <location evidence="1">Cell membrane</location>
        <topology evidence="1">Multi-pass membrane protein</topology>
    </subcellularLocation>
</comment>
<dbReference type="PANTHER" id="PTHR37937">
    <property type="entry name" value="CONJUGATIVE TRANSFER: DNA TRANSPORT"/>
    <property type="match status" value="1"/>
</dbReference>
<comment type="caution">
    <text evidence="8">The sequence shown here is derived from an EMBL/GenBank/DDBJ whole genome shotgun (WGS) entry which is preliminary data.</text>
</comment>
<proteinExistence type="inferred from homology"/>
<dbReference type="EMBL" id="MBTF01000001">
    <property type="protein sequence ID" value="OOQ62327.1"/>
    <property type="molecule type" value="Genomic_DNA"/>
</dbReference>
<dbReference type="InterPro" id="IPR027417">
    <property type="entry name" value="P-loop_NTPase"/>
</dbReference>
<feature type="transmembrane region" description="Helical" evidence="7">
    <location>
        <begin position="71"/>
        <end position="94"/>
    </location>
</feature>
<keyword evidence="3" id="KW-1003">Cell membrane</keyword>
<evidence type="ECO:0000256" key="7">
    <source>
        <dbReference type="SAM" id="Phobius"/>
    </source>
</evidence>
<dbReference type="InterPro" id="IPR051539">
    <property type="entry name" value="T4SS-coupling_protein"/>
</dbReference>
<dbReference type="Pfam" id="PF02534">
    <property type="entry name" value="T4SS-DNA_transf"/>
    <property type="match status" value="1"/>
</dbReference>
<name>A0A1S9PN19_9SPHI</name>
<dbReference type="GO" id="GO:0005886">
    <property type="term" value="C:plasma membrane"/>
    <property type="evidence" value="ECO:0007669"/>
    <property type="project" value="UniProtKB-SubCell"/>
</dbReference>
<evidence type="ECO:0000256" key="6">
    <source>
        <dbReference type="ARBA" id="ARBA00023136"/>
    </source>
</evidence>
<evidence type="ECO:0000256" key="3">
    <source>
        <dbReference type="ARBA" id="ARBA00022475"/>
    </source>
</evidence>
<feature type="transmembrane region" description="Helical" evidence="7">
    <location>
        <begin position="109"/>
        <end position="130"/>
    </location>
</feature>
<gene>
    <name evidence="8" type="ORF">BC343_03885</name>
</gene>
<feature type="transmembrane region" description="Helical" evidence="7">
    <location>
        <begin position="28"/>
        <end position="50"/>
    </location>
</feature>
<comment type="similarity">
    <text evidence="2">Belongs to the VirD4/TraG family.</text>
</comment>
<dbReference type="AlphaFoldDB" id="A0A1S9PN19"/>
<dbReference type="CDD" id="cd01127">
    <property type="entry name" value="TrwB_TraG_TraD_VirD4"/>
    <property type="match status" value="1"/>
</dbReference>
<evidence type="ECO:0000256" key="2">
    <source>
        <dbReference type="ARBA" id="ARBA00008806"/>
    </source>
</evidence>
<dbReference type="PANTHER" id="PTHR37937:SF1">
    <property type="entry name" value="CONJUGATIVE TRANSFER: DNA TRANSPORT"/>
    <property type="match status" value="1"/>
</dbReference>
<reference evidence="8 9" key="1">
    <citation type="submission" date="2016-07" db="EMBL/GenBank/DDBJ databases">
        <title>Genomic analysis of zinc-resistant bacterium Mucilaginibacter pedocola TBZ30.</title>
        <authorList>
            <person name="Huang J."/>
            <person name="Tang J."/>
        </authorList>
    </citation>
    <scope>NUCLEOTIDE SEQUENCE [LARGE SCALE GENOMIC DNA]</scope>
    <source>
        <strain evidence="8 9">TBZ30</strain>
    </source>
</reference>